<dbReference type="SUPFAM" id="SSF53649">
    <property type="entry name" value="Alkaline phosphatase-like"/>
    <property type="match status" value="1"/>
</dbReference>
<feature type="region of interest" description="Disordered" evidence="1">
    <location>
        <begin position="56"/>
        <end position="110"/>
    </location>
</feature>
<dbReference type="Pfam" id="PF01663">
    <property type="entry name" value="Phosphodiest"/>
    <property type="match status" value="1"/>
</dbReference>
<feature type="transmembrane region" description="Helical" evidence="2">
    <location>
        <begin position="153"/>
        <end position="174"/>
    </location>
</feature>
<feature type="compositionally biased region" description="Polar residues" evidence="1">
    <location>
        <begin position="650"/>
        <end position="664"/>
    </location>
</feature>
<feature type="region of interest" description="Disordered" evidence="1">
    <location>
        <begin position="601"/>
        <end position="685"/>
    </location>
</feature>
<keyword evidence="2" id="KW-1133">Transmembrane helix</keyword>
<feature type="compositionally biased region" description="Basic and acidic residues" evidence="1">
    <location>
        <begin position="56"/>
        <end position="77"/>
    </location>
</feature>
<keyword evidence="4" id="KW-1185">Reference proteome</keyword>
<comment type="caution">
    <text evidence="3">The sequence shown here is derived from an EMBL/GenBank/DDBJ whole genome shotgun (WGS) entry which is preliminary data.</text>
</comment>
<dbReference type="Gene3D" id="3.40.720.10">
    <property type="entry name" value="Alkaline Phosphatase, subunit A"/>
    <property type="match status" value="1"/>
</dbReference>
<accession>A0ABR0TKW1</accession>
<dbReference type="Gene3D" id="3.30.1360.180">
    <property type="match status" value="1"/>
</dbReference>
<protein>
    <recommendedName>
        <fullName evidence="5">Phosphodiest-domain-containing protein</fullName>
    </recommendedName>
</protein>
<dbReference type="EMBL" id="JASGXD010000006">
    <property type="protein sequence ID" value="KAK6005085.1"/>
    <property type="molecule type" value="Genomic_DNA"/>
</dbReference>
<keyword evidence="2" id="KW-0812">Transmembrane</keyword>
<dbReference type="InterPro" id="IPR002591">
    <property type="entry name" value="Phosphodiest/P_Trfase"/>
</dbReference>
<dbReference type="Proteomes" id="UP001341245">
    <property type="component" value="Unassembled WGS sequence"/>
</dbReference>
<dbReference type="PANTHER" id="PTHR10151">
    <property type="entry name" value="ECTONUCLEOTIDE PYROPHOSPHATASE/PHOSPHODIESTERASE"/>
    <property type="match status" value="1"/>
</dbReference>
<feature type="region of interest" description="Disordered" evidence="1">
    <location>
        <begin position="1"/>
        <end position="42"/>
    </location>
</feature>
<sequence length="727" mass="81086">MSEYSRPGFHRPPPADTSDESASDSDHDDLVRGARTSTDIRQLDLKILEREEEAEKLLAGEQRDRRLPGLFARKDEPSSGVKLSKRERRKYQREAQRTGRKQHKEEEESELMYDMEEGHKDSSDSANSSDVDRLRLKELPQGIERRGSRLWKLTAIHIVIIIAFFGLLLGAYMASRNHKALARPQLNTLTNGSSIFAPTTILISLDGFRADFLHRNITPSLNSFVRAGVSPEYMSPSFPSVTFPNHFTLVTGLYPEAHGVVGNSFWDPELKEDFYYTDPARSMQPKWWNGEPIWVTAEEQDVRAAIHMWPGSEAHIGIEPTFVDKYQGHELLTNKVDRILGLLDLPGTHDKGASPDTPRPQLIAAYVPDVDRDGHLYGPNSTEIRSTISSVDSMLGQLFSGLEQRNLTDIVNIIIVSDHGMATTSTSRLIQLDDIIDMSVIERTDGWPLYGLRPKNASDIEPLYNKLKQEAANMNGFDVYLKDRDMPECYHFSQNDRIAPLWVVPWTGWAIVVKEEFNVEEAKKTGQVYHPRGVHGYDHEHPLMRAIFVARGPAFPHTPGSKVDVFQNIEVYNLVCDSVGIVPKPNNGTLRLPLKPIGLHESMPPKEIPEDLPEDGISSGSSDESISTSYTSTASTGASSYEAAETTSTLTQASRPTIVTTDAATPSRPVIHNDVSQEDEDQNGKDTNLWWDWVKGKLDGAKDWATGLYDTVSDKISGAAATAGNSK</sequence>
<organism evidence="3 4">
    <name type="scientific">Aureobasidium pullulans</name>
    <name type="common">Black yeast</name>
    <name type="synonym">Pullularia pullulans</name>
    <dbReference type="NCBI Taxonomy" id="5580"/>
    <lineage>
        <taxon>Eukaryota</taxon>
        <taxon>Fungi</taxon>
        <taxon>Dikarya</taxon>
        <taxon>Ascomycota</taxon>
        <taxon>Pezizomycotina</taxon>
        <taxon>Dothideomycetes</taxon>
        <taxon>Dothideomycetidae</taxon>
        <taxon>Dothideales</taxon>
        <taxon>Saccotheciaceae</taxon>
        <taxon>Aureobasidium</taxon>
    </lineage>
</organism>
<gene>
    <name evidence="3" type="ORF">QM012_007864</name>
</gene>
<name>A0ABR0TKW1_AURPU</name>
<dbReference type="InterPro" id="IPR017850">
    <property type="entry name" value="Alkaline_phosphatase_core_sf"/>
</dbReference>
<evidence type="ECO:0000313" key="3">
    <source>
        <dbReference type="EMBL" id="KAK6005085.1"/>
    </source>
</evidence>
<keyword evidence="2" id="KW-0472">Membrane</keyword>
<evidence type="ECO:0000313" key="4">
    <source>
        <dbReference type="Proteomes" id="UP001341245"/>
    </source>
</evidence>
<reference evidence="3 4" key="1">
    <citation type="submission" date="2023-11" db="EMBL/GenBank/DDBJ databases">
        <title>Draft genome sequence and annotation of the polyextremotolerant black yeast-like fungus Aureobasidium pullulans NRRL 62042.</title>
        <authorList>
            <person name="Dielentheis-Frenken M.R.E."/>
            <person name="Wibberg D."/>
            <person name="Blank L.M."/>
            <person name="Tiso T."/>
        </authorList>
    </citation>
    <scope>NUCLEOTIDE SEQUENCE [LARGE SCALE GENOMIC DNA]</scope>
    <source>
        <strain evidence="3 4">NRRL 62042</strain>
    </source>
</reference>
<feature type="compositionally biased region" description="Low complexity" evidence="1">
    <location>
        <begin position="615"/>
        <end position="649"/>
    </location>
</feature>
<evidence type="ECO:0000256" key="2">
    <source>
        <dbReference type="SAM" id="Phobius"/>
    </source>
</evidence>
<dbReference type="CDD" id="cd16018">
    <property type="entry name" value="Enpp"/>
    <property type="match status" value="1"/>
</dbReference>
<dbReference type="PANTHER" id="PTHR10151:SF120">
    <property type="entry name" value="BIS(5'-ADENOSYL)-TRIPHOSPHATASE"/>
    <property type="match status" value="1"/>
</dbReference>
<proteinExistence type="predicted"/>
<evidence type="ECO:0008006" key="5">
    <source>
        <dbReference type="Google" id="ProtNLM"/>
    </source>
</evidence>
<evidence type="ECO:0000256" key="1">
    <source>
        <dbReference type="SAM" id="MobiDB-lite"/>
    </source>
</evidence>